<comment type="caution">
    <text evidence="2">The sequence shown here is derived from an EMBL/GenBank/DDBJ whole genome shotgun (WGS) entry which is preliminary data.</text>
</comment>
<protein>
    <recommendedName>
        <fullName evidence="4">DUF3592 domain-containing protein</fullName>
    </recommendedName>
</protein>
<dbReference type="RefSeq" id="WP_007022884.1">
    <property type="nucleotide sequence ID" value="NZ_CH724127.1"/>
</dbReference>
<organism evidence="2 3">
    <name type="scientific">Neptuniibacter caesariensis</name>
    <dbReference type="NCBI Taxonomy" id="207954"/>
    <lineage>
        <taxon>Bacteria</taxon>
        <taxon>Pseudomonadati</taxon>
        <taxon>Pseudomonadota</taxon>
        <taxon>Gammaproteobacteria</taxon>
        <taxon>Oceanospirillales</taxon>
        <taxon>Oceanospirillaceae</taxon>
        <taxon>Neptuniibacter</taxon>
    </lineage>
</organism>
<accession>A0A7U8GSX7</accession>
<gene>
    <name evidence="2" type="ORF">MED92_04347</name>
</gene>
<evidence type="ECO:0000313" key="2">
    <source>
        <dbReference type="EMBL" id="EAR61798.1"/>
    </source>
</evidence>
<feature type="transmembrane region" description="Helical" evidence="1">
    <location>
        <begin position="260"/>
        <end position="281"/>
    </location>
</feature>
<dbReference type="OrthoDB" id="5781498at2"/>
<name>A0A7U8GSX7_NEPCE</name>
<keyword evidence="1" id="KW-1133">Transmembrane helix</keyword>
<keyword evidence="1" id="KW-0812">Transmembrane</keyword>
<dbReference type="AlphaFoldDB" id="A0A7U8GSX7"/>
<proteinExistence type="predicted"/>
<dbReference type="EMBL" id="AAOW01000006">
    <property type="protein sequence ID" value="EAR61798.1"/>
    <property type="molecule type" value="Genomic_DNA"/>
</dbReference>
<feature type="transmembrane region" description="Helical" evidence="1">
    <location>
        <begin position="195"/>
        <end position="218"/>
    </location>
</feature>
<dbReference type="Proteomes" id="UP000002171">
    <property type="component" value="Unassembled WGS sequence"/>
</dbReference>
<keyword evidence="3" id="KW-1185">Reference proteome</keyword>
<feature type="transmembrane region" description="Helical" evidence="1">
    <location>
        <begin position="6"/>
        <end position="26"/>
    </location>
</feature>
<evidence type="ECO:0000256" key="1">
    <source>
        <dbReference type="SAM" id="Phobius"/>
    </source>
</evidence>
<keyword evidence="1" id="KW-0472">Membrane</keyword>
<evidence type="ECO:0000313" key="3">
    <source>
        <dbReference type="Proteomes" id="UP000002171"/>
    </source>
</evidence>
<feature type="transmembrane region" description="Helical" evidence="1">
    <location>
        <begin position="230"/>
        <end position="253"/>
    </location>
</feature>
<reference evidence="2 3" key="1">
    <citation type="submission" date="2006-02" db="EMBL/GenBank/DDBJ databases">
        <authorList>
            <person name="Pinhassi J."/>
            <person name="Pedros-Alio C."/>
            <person name="Ferriera S."/>
            <person name="Johnson J."/>
            <person name="Kravitz S."/>
            <person name="Halpern A."/>
            <person name="Remington K."/>
            <person name="Beeson K."/>
            <person name="Tran B."/>
            <person name="Rogers Y.-H."/>
            <person name="Friedman R."/>
            <person name="Venter J.C."/>
        </authorList>
    </citation>
    <scope>NUCLEOTIDE SEQUENCE [LARGE SCALE GENOMIC DNA]</scope>
    <source>
        <strain evidence="2 3">MED92</strain>
    </source>
</reference>
<evidence type="ECO:0008006" key="4">
    <source>
        <dbReference type="Google" id="ProtNLM"/>
    </source>
</evidence>
<sequence length="377" mass="43125">MLFYFGVFTVFCLSALFAFGQLTSLWEGKFHKFEDTLYKFKILSSSKGTKYTGALFGIKANEGYDYAFKRESLEDRLFRWVGLTYKYKVGDSKFDDLVFIVSDNISLLKKLSDCPKLTSLILDIFACPDGNKLFVEKIRHGAGCLWVEFGTHGQFEQHDVQELAPKLIPLLEQLAEEIHKQPICLNSFWKKFKKYISGLLLGVSFALVIVGSVQHFSMPSAHENILVEPFWLYLHTFIFGSVGVLILAILTILTLGKKPGFHLVLSEVILIGGIGSFLMSYTQLEHINRVYDESKVEVFYVKILSKRESGTNNSQKYYLHTEGWDGNNQRQEIRVDFDIYKASSIGGELSVHQKEGKLGYRWLPRLYARNKVYYGNG</sequence>